<comment type="caution">
    <text evidence="1">The sequence shown here is derived from an EMBL/GenBank/DDBJ whole genome shotgun (WGS) entry which is preliminary data.</text>
</comment>
<evidence type="ECO:0000313" key="2">
    <source>
        <dbReference type="Proteomes" id="UP000307244"/>
    </source>
</evidence>
<accession>A0A4U1CM95</accession>
<dbReference type="AlphaFoldDB" id="A0A4U1CM95"/>
<name>A0A4U1CM95_9SPHI</name>
<dbReference type="RefSeq" id="WP_136834405.1">
    <property type="nucleotide sequence ID" value="NZ_SWBQ01000001.1"/>
</dbReference>
<reference evidence="1 2" key="1">
    <citation type="submission" date="2019-04" db="EMBL/GenBank/DDBJ databases">
        <title>Pedobacter sp. RP-3-15 sp. nov., isolated from Arctic soil.</title>
        <authorList>
            <person name="Dahal R.H."/>
            <person name="Kim D.-U."/>
        </authorList>
    </citation>
    <scope>NUCLEOTIDE SEQUENCE [LARGE SCALE GENOMIC DNA]</scope>
    <source>
        <strain evidence="1 2">RP-3-15</strain>
    </source>
</reference>
<sequence>MKTDILKAGFDFSKYFKLIEGHLKPQELLYVLMVEIREASGGWNDVSEEVVEDMVDAVVMKAEIYLFTGKLLQSADLMCSIMEVIKPEFVSIGYGSRRFGRILDDAGSFMTLLLEEKMDAETRAMLEQRFGKYMELSEVDWKERI</sequence>
<dbReference type="Proteomes" id="UP000307244">
    <property type="component" value="Unassembled WGS sequence"/>
</dbReference>
<gene>
    <name evidence="1" type="ORF">FA047_02510</name>
</gene>
<organism evidence="1 2">
    <name type="scientific">Pedobacter frigoris</name>
    <dbReference type="NCBI Taxonomy" id="2571272"/>
    <lineage>
        <taxon>Bacteria</taxon>
        <taxon>Pseudomonadati</taxon>
        <taxon>Bacteroidota</taxon>
        <taxon>Sphingobacteriia</taxon>
        <taxon>Sphingobacteriales</taxon>
        <taxon>Sphingobacteriaceae</taxon>
        <taxon>Pedobacter</taxon>
    </lineage>
</organism>
<dbReference type="EMBL" id="SWBQ01000001">
    <property type="protein sequence ID" value="TKC08987.1"/>
    <property type="molecule type" value="Genomic_DNA"/>
</dbReference>
<protein>
    <submittedName>
        <fullName evidence="1">Uncharacterized protein</fullName>
    </submittedName>
</protein>
<keyword evidence="2" id="KW-1185">Reference proteome</keyword>
<proteinExistence type="predicted"/>
<evidence type="ECO:0000313" key="1">
    <source>
        <dbReference type="EMBL" id="TKC08987.1"/>
    </source>
</evidence>